<dbReference type="EMBL" id="KI280321">
    <property type="protein sequence ID" value="ESA17294.1"/>
    <property type="molecule type" value="Genomic_DNA"/>
</dbReference>
<dbReference type="HOGENOM" id="CLU_2078710_0_0_1"/>
<feature type="non-terminal residue" evidence="1">
    <location>
        <position position="1"/>
    </location>
</feature>
<dbReference type="AlphaFoldDB" id="U9UA54"/>
<name>U9UA54_RHIID</name>
<accession>U9UA54</accession>
<gene>
    <name evidence="1" type="ORF">GLOINDRAFT_94007</name>
</gene>
<evidence type="ECO:0000313" key="1">
    <source>
        <dbReference type="EMBL" id="ESA17294.1"/>
    </source>
</evidence>
<protein>
    <submittedName>
        <fullName evidence="1">Uncharacterized protein</fullName>
    </submittedName>
</protein>
<sequence>CPDVIKQYYNIWKVPLLTSLTKIDEVENAVKSIYSQLPLKYIEFLQRKDEYKLTKILHIKEEAGRLHLEALTRGKELHMEIEARKHENEEMKEISERKWQKYKQILNNINYMKKGNSV</sequence>
<reference evidence="1" key="1">
    <citation type="submission" date="2013-07" db="EMBL/GenBank/DDBJ databases">
        <title>The genome of an arbuscular mycorrhizal fungus provides insights into the evolution of the oldest plant symbiosis.</title>
        <authorList>
            <consortium name="DOE Joint Genome Institute"/>
            <person name="Tisserant E."/>
            <person name="Malbreil M."/>
            <person name="Kuo A."/>
            <person name="Kohler A."/>
            <person name="Symeonidi A."/>
            <person name="Balestrini R."/>
            <person name="Charron P."/>
            <person name="Duensing N."/>
            <person name="Frei-dit-Frey N."/>
            <person name="Gianinazzi-Pearson V."/>
            <person name="Gilbert B."/>
            <person name="Handa Y."/>
            <person name="Hijri M."/>
            <person name="Kaul R."/>
            <person name="Kawaguchi M."/>
            <person name="Krajinski F."/>
            <person name="Lammers P."/>
            <person name="Lapierre D."/>
            <person name="Masclaux F.G."/>
            <person name="Murat C."/>
            <person name="Morin E."/>
            <person name="Ndikumana S."/>
            <person name="Pagni M."/>
            <person name="Petitpierre D."/>
            <person name="Requena N."/>
            <person name="Rosikiewicz P."/>
            <person name="Riley R."/>
            <person name="Saito K."/>
            <person name="San Clemente H."/>
            <person name="Shapiro H."/>
            <person name="van Tuinen D."/>
            <person name="Becard G."/>
            <person name="Bonfante P."/>
            <person name="Paszkowski U."/>
            <person name="Shachar-Hill Y."/>
            <person name="Young J.P."/>
            <person name="Sanders I.R."/>
            <person name="Henrissat B."/>
            <person name="Rensing S.A."/>
            <person name="Grigoriev I.V."/>
            <person name="Corradi N."/>
            <person name="Roux C."/>
            <person name="Martin F."/>
        </authorList>
    </citation>
    <scope>NUCLEOTIDE SEQUENCE</scope>
    <source>
        <strain evidence="1">DAOM 197198</strain>
    </source>
</reference>
<proteinExistence type="predicted"/>
<organism evidence="1">
    <name type="scientific">Rhizophagus irregularis (strain DAOM 181602 / DAOM 197198 / MUCL 43194)</name>
    <name type="common">Arbuscular mycorrhizal fungus</name>
    <name type="synonym">Glomus intraradices</name>
    <dbReference type="NCBI Taxonomy" id="747089"/>
    <lineage>
        <taxon>Eukaryota</taxon>
        <taxon>Fungi</taxon>
        <taxon>Fungi incertae sedis</taxon>
        <taxon>Mucoromycota</taxon>
        <taxon>Glomeromycotina</taxon>
        <taxon>Glomeromycetes</taxon>
        <taxon>Glomerales</taxon>
        <taxon>Glomeraceae</taxon>
        <taxon>Rhizophagus</taxon>
    </lineage>
</organism>